<gene>
    <name evidence="7" type="ORF">ACFOEW_14970</name>
</gene>
<evidence type="ECO:0000256" key="5">
    <source>
        <dbReference type="RuleBase" id="RU361161"/>
    </source>
</evidence>
<dbReference type="SUPFAM" id="SSF52279">
    <property type="entry name" value="Beta-D-glucan exohydrolase, C-terminal domain"/>
    <property type="match status" value="1"/>
</dbReference>
<dbReference type="EMBL" id="JBHRSX010000034">
    <property type="protein sequence ID" value="MFC3203117.1"/>
    <property type="molecule type" value="Genomic_DNA"/>
</dbReference>
<evidence type="ECO:0000313" key="7">
    <source>
        <dbReference type="EMBL" id="MFC3203117.1"/>
    </source>
</evidence>
<dbReference type="Gene3D" id="2.60.40.10">
    <property type="entry name" value="Immunoglobulins"/>
    <property type="match status" value="1"/>
</dbReference>
<dbReference type="InterPro" id="IPR050288">
    <property type="entry name" value="Cellulose_deg_GH3"/>
</dbReference>
<dbReference type="PANTHER" id="PTHR42715:SF10">
    <property type="entry name" value="BETA-GLUCOSIDASE"/>
    <property type="match status" value="1"/>
</dbReference>
<evidence type="ECO:0000256" key="2">
    <source>
        <dbReference type="ARBA" id="ARBA00022801"/>
    </source>
</evidence>
<dbReference type="SUPFAM" id="SSF51445">
    <property type="entry name" value="(Trans)glycosidases"/>
    <property type="match status" value="1"/>
</dbReference>
<dbReference type="InterPro" id="IPR013783">
    <property type="entry name" value="Ig-like_fold"/>
</dbReference>
<sequence>MNKSIMQCLNAMSTEDKVALLTGNGLWKTAHLPAHGIEPLTMTDGTYGVRYSPEQIDNEGNWSITDFLGVVNQQADEQTDKKGSEALFGHTLPATCFPNGSALACSWDNELVEQMGQALARECQALGVDILLGPGINIRRTPLSGRGYEYYSEDPLLSGELAAALINGLQGEGVGASLKHFACNNSEYRRTEMDSIVDERALHEIYLSGFKRAIDKADPWTLMSSYNRLNGQQTSQHRGLLHDILREQWGYKGLVMSDWYGVKDRPASLTAGNDLAMPEVARDKSELLSAIECGEVNLDAVDTACMRMLELIERIGGARKQSRPVDMPAHHRLAQRIAEESIVLLKNTDDLLPLDTTDTHKIAVLGPAAHTPVIQGSGCATTVPSILDRPLDEIIDVAGEAAEVTYSAGVAEGETSSEQALLLASAQAEAADVAIVFINTAVGEDGENGDRQHLDVVASHAELLNAVAAVQSNVVVVLMNSDAVVMPWLGQCKAVLETFFAGQGVGRAIANLIFGLKNPSGKLTVTVPNSLEETPAYLHYPGEALKHHYSEGIYVGYRYYDKRKMTPCFPFGYGLSYTTFEYRSIEVVNEKLGTGESLQVDVTVANTGARFGKEIIQLYLSFPGIELAQPPLALKAYAKVALKPGESKTVRLTVEADDFRAWHPALHDWIVEGGCYQVKVGPSSRELPLSAAVQVAGSDYRLPLREDSSLVQVIKDEQAFQRVVTLVADKSGLDEAVITERLQAIAPELFCGLFIALTEFLNVPVSRTELLEALQS</sequence>
<dbReference type="PROSITE" id="PS00775">
    <property type="entry name" value="GLYCOSYL_HYDROL_F3"/>
    <property type="match status" value="1"/>
</dbReference>
<keyword evidence="2 5" id="KW-0378">Hydrolase</keyword>
<keyword evidence="8" id="KW-1185">Reference proteome</keyword>
<evidence type="ECO:0000313" key="8">
    <source>
        <dbReference type="Proteomes" id="UP001595477"/>
    </source>
</evidence>
<evidence type="ECO:0000256" key="4">
    <source>
        <dbReference type="ARBA" id="ARBA00023295"/>
    </source>
</evidence>
<dbReference type="PRINTS" id="PR00133">
    <property type="entry name" value="GLHYDRLASE3"/>
</dbReference>
<evidence type="ECO:0000256" key="3">
    <source>
        <dbReference type="ARBA" id="ARBA00023277"/>
    </source>
</evidence>
<organism evidence="7 8">
    <name type="scientific">Alteromonas oceani</name>
    <dbReference type="NCBI Taxonomy" id="2071609"/>
    <lineage>
        <taxon>Bacteria</taxon>
        <taxon>Pseudomonadati</taxon>
        <taxon>Pseudomonadota</taxon>
        <taxon>Gammaproteobacteria</taxon>
        <taxon>Alteromonadales</taxon>
        <taxon>Alteromonadaceae</taxon>
        <taxon>Alteromonas/Salinimonas group</taxon>
        <taxon>Alteromonas</taxon>
    </lineage>
</organism>
<feature type="domain" description="Fibronectin type III-like" evidence="6">
    <location>
        <begin position="614"/>
        <end position="684"/>
    </location>
</feature>
<dbReference type="InterPro" id="IPR002772">
    <property type="entry name" value="Glyco_hydro_3_C"/>
</dbReference>
<keyword evidence="3" id="KW-0119">Carbohydrate metabolism</keyword>
<dbReference type="InterPro" id="IPR017853">
    <property type="entry name" value="GH"/>
</dbReference>
<dbReference type="Gene3D" id="3.40.50.1700">
    <property type="entry name" value="Glycoside hydrolase family 3 C-terminal domain"/>
    <property type="match status" value="1"/>
</dbReference>
<dbReference type="Pfam" id="PF00933">
    <property type="entry name" value="Glyco_hydro_3"/>
    <property type="match status" value="1"/>
</dbReference>
<comment type="caution">
    <text evidence="7">The sequence shown here is derived from an EMBL/GenBank/DDBJ whole genome shotgun (WGS) entry which is preliminary data.</text>
</comment>
<comment type="similarity">
    <text evidence="1 5">Belongs to the glycosyl hydrolase 3 family.</text>
</comment>
<reference evidence="8" key="1">
    <citation type="journal article" date="2019" name="Int. J. Syst. Evol. Microbiol.">
        <title>The Global Catalogue of Microorganisms (GCM) 10K type strain sequencing project: providing services to taxonomists for standard genome sequencing and annotation.</title>
        <authorList>
            <consortium name="The Broad Institute Genomics Platform"/>
            <consortium name="The Broad Institute Genome Sequencing Center for Infectious Disease"/>
            <person name="Wu L."/>
            <person name="Ma J."/>
        </authorList>
    </citation>
    <scope>NUCLEOTIDE SEQUENCE [LARGE SCALE GENOMIC DNA]</scope>
    <source>
        <strain evidence="8">KCTC 52449</strain>
    </source>
</reference>
<dbReference type="PANTHER" id="PTHR42715">
    <property type="entry name" value="BETA-GLUCOSIDASE"/>
    <property type="match status" value="1"/>
</dbReference>
<dbReference type="SMART" id="SM01217">
    <property type="entry name" value="Fn3_like"/>
    <property type="match status" value="1"/>
</dbReference>
<keyword evidence="4 5" id="KW-0326">Glycosidase</keyword>
<evidence type="ECO:0000259" key="6">
    <source>
        <dbReference type="SMART" id="SM01217"/>
    </source>
</evidence>
<evidence type="ECO:0000256" key="1">
    <source>
        <dbReference type="ARBA" id="ARBA00005336"/>
    </source>
</evidence>
<proteinExistence type="inferred from homology"/>
<dbReference type="InterPro" id="IPR001764">
    <property type="entry name" value="Glyco_hydro_3_N"/>
</dbReference>
<name>A0ABV7K1C3_9ALTE</name>
<dbReference type="Proteomes" id="UP001595477">
    <property type="component" value="Unassembled WGS sequence"/>
</dbReference>
<dbReference type="Pfam" id="PF14310">
    <property type="entry name" value="Fn3-like"/>
    <property type="match status" value="1"/>
</dbReference>
<dbReference type="InterPro" id="IPR019800">
    <property type="entry name" value="Glyco_hydro_3_AS"/>
</dbReference>
<dbReference type="InterPro" id="IPR036962">
    <property type="entry name" value="Glyco_hydro_3_N_sf"/>
</dbReference>
<dbReference type="InterPro" id="IPR026891">
    <property type="entry name" value="Fn3-like"/>
</dbReference>
<accession>A0ABV7K1C3</accession>
<dbReference type="InterPro" id="IPR036881">
    <property type="entry name" value="Glyco_hydro_3_C_sf"/>
</dbReference>
<dbReference type="RefSeq" id="WP_123324984.1">
    <property type="nucleotide sequence ID" value="NZ_JBHRSX010000034.1"/>
</dbReference>
<dbReference type="GO" id="GO:0016787">
    <property type="term" value="F:hydrolase activity"/>
    <property type="evidence" value="ECO:0007669"/>
    <property type="project" value="UniProtKB-KW"/>
</dbReference>
<dbReference type="Pfam" id="PF01915">
    <property type="entry name" value="Glyco_hydro_3_C"/>
    <property type="match status" value="1"/>
</dbReference>
<protein>
    <submittedName>
        <fullName evidence="7">Glycoside hydrolase family 3 C-terminal domain-containing protein</fullName>
    </submittedName>
</protein>
<dbReference type="Gene3D" id="3.20.20.300">
    <property type="entry name" value="Glycoside hydrolase, family 3, N-terminal domain"/>
    <property type="match status" value="1"/>
</dbReference>